<comment type="caution">
    <text evidence="13">The sequence shown here is derived from an EMBL/GenBank/DDBJ whole genome shotgun (WGS) entry which is preliminary data.</text>
</comment>
<keyword evidence="14" id="KW-1185">Reference proteome</keyword>
<dbReference type="EC" id="2.4.-.-" evidence="13"/>
<dbReference type="GO" id="GO:0016757">
    <property type="term" value="F:glycosyltransferase activity"/>
    <property type="evidence" value="ECO:0007669"/>
    <property type="project" value="UniProtKB-KW"/>
</dbReference>
<evidence type="ECO:0000256" key="2">
    <source>
        <dbReference type="ARBA" id="ARBA00022670"/>
    </source>
</evidence>
<dbReference type="Pfam" id="PF00905">
    <property type="entry name" value="Transpeptidase"/>
    <property type="match status" value="2"/>
</dbReference>
<keyword evidence="2" id="KW-0645">Protease</keyword>
<feature type="transmembrane region" description="Helical" evidence="10">
    <location>
        <begin position="129"/>
        <end position="152"/>
    </location>
</feature>
<evidence type="ECO:0000256" key="5">
    <source>
        <dbReference type="ARBA" id="ARBA00022801"/>
    </source>
</evidence>
<dbReference type="RefSeq" id="WP_404747634.1">
    <property type="nucleotide sequence ID" value="NZ_JBJDQH010000011.1"/>
</dbReference>
<dbReference type="InterPro" id="IPR012338">
    <property type="entry name" value="Beta-lactam/transpept-like"/>
</dbReference>
<dbReference type="SUPFAM" id="SSF56601">
    <property type="entry name" value="beta-lactamase/transpeptidase-like"/>
    <property type="match status" value="1"/>
</dbReference>
<evidence type="ECO:0000256" key="6">
    <source>
        <dbReference type="ARBA" id="ARBA00023268"/>
    </source>
</evidence>
<keyword evidence="3 13" id="KW-0328">Glycosyltransferase</keyword>
<dbReference type="InterPro" id="IPR050396">
    <property type="entry name" value="Glycosyltr_51/Transpeptidase"/>
</dbReference>
<comment type="catalytic activity">
    <reaction evidence="8">
        <text>[GlcNAc-(1-&gt;4)-Mur2Ac(oyl-L-Ala-gamma-D-Glu-L-Lys-D-Ala-D-Ala)](n)-di-trans,octa-cis-undecaprenyl diphosphate + beta-D-GlcNAc-(1-&gt;4)-Mur2Ac(oyl-L-Ala-gamma-D-Glu-L-Lys-D-Ala-D-Ala)-di-trans,octa-cis-undecaprenyl diphosphate = [GlcNAc-(1-&gt;4)-Mur2Ac(oyl-L-Ala-gamma-D-Glu-L-Lys-D-Ala-D-Ala)](n+1)-di-trans,octa-cis-undecaprenyl diphosphate + di-trans,octa-cis-undecaprenyl diphosphate + H(+)</text>
        <dbReference type="Rhea" id="RHEA:23708"/>
        <dbReference type="Rhea" id="RHEA-COMP:9602"/>
        <dbReference type="Rhea" id="RHEA-COMP:9603"/>
        <dbReference type="ChEBI" id="CHEBI:15378"/>
        <dbReference type="ChEBI" id="CHEBI:58405"/>
        <dbReference type="ChEBI" id="CHEBI:60033"/>
        <dbReference type="ChEBI" id="CHEBI:78435"/>
        <dbReference type="EC" id="2.4.99.28"/>
    </reaction>
</comment>
<dbReference type="EMBL" id="JBJDQH010000011">
    <property type="protein sequence ID" value="MFK4269336.1"/>
    <property type="molecule type" value="Genomic_DNA"/>
</dbReference>
<dbReference type="Proteomes" id="UP001620295">
    <property type="component" value="Unassembled WGS sequence"/>
</dbReference>
<dbReference type="Gene3D" id="1.10.3810.10">
    <property type="entry name" value="Biosynthetic peptidoglycan transglycosylase-like"/>
    <property type="match status" value="1"/>
</dbReference>
<evidence type="ECO:0000313" key="13">
    <source>
        <dbReference type="EMBL" id="MFK4269336.1"/>
    </source>
</evidence>
<feature type="compositionally biased region" description="Basic and acidic residues" evidence="9">
    <location>
        <begin position="513"/>
        <end position="527"/>
    </location>
</feature>
<comment type="catalytic activity">
    <reaction evidence="7">
        <text>Preferential cleavage: (Ac)2-L-Lys-D-Ala-|-D-Ala. Also transpeptidation of peptidyl-alanyl moieties that are N-acyl substituents of D-alanine.</text>
        <dbReference type="EC" id="3.4.16.4"/>
    </reaction>
</comment>
<proteinExistence type="predicted"/>
<accession>A0ABW8LYS8</accession>
<keyword evidence="10" id="KW-1133">Transmembrane helix</keyword>
<evidence type="ECO:0000256" key="7">
    <source>
        <dbReference type="ARBA" id="ARBA00034000"/>
    </source>
</evidence>
<dbReference type="InterPro" id="IPR023346">
    <property type="entry name" value="Lysozyme-like_dom_sf"/>
</dbReference>
<evidence type="ECO:0000256" key="8">
    <source>
        <dbReference type="ARBA" id="ARBA00049902"/>
    </source>
</evidence>
<evidence type="ECO:0000256" key="9">
    <source>
        <dbReference type="SAM" id="MobiDB-lite"/>
    </source>
</evidence>
<feature type="compositionally biased region" description="Basic and acidic residues" evidence="9">
    <location>
        <begin position="44"/>
        <end position="59"/>
    </location>
</feature>
<keyword evidence="10" id="KW-0472">Membrane</keyword>
<evidence type="ECO:0000256" key="3">
    <source>
        <dbReference type="ARBA" id="ARBA00022676"/>
    </source>
</evidence>
<keyword evidence="5" id="KW-0378">Hydrolase</keyword>
<feature type="compositionally biased region" description="Low complexity" evidence="9">
    <location>
        <begin position="805"/>
        <end position="837"/>
    </location>
</feature>
<evidence type="ECO:0000256" key="10">
    <source>
        <dbReference type="SAM" id="Phobius"/>
    </source>
</evidence>
<keyword evidence="6" id="KW-0511">Multifunctional enzyme</keyword>
<evidence type="ECO:0000256" key="4">
    <source>
        <dbReference type="ARBA" id="ARBA00022679"/>
    </source>
</evidence>
<dbReference type="PANTHER" id="PTHR32282:SF34">
    <property type="entry name" value="PENICILLIN-BINDING PROTEIN 1A"/>
    <property type="match status" value="1"/>
</dbReference>
<reference evidence="13 14" key="1">
    <citation type="submission" date="2024-11" db="EMBL/GenBank/DDBJ databases">
        <title>The Natural Products Discovery Center: Release of the First 8490 Sequenced Strains for Exploring Actinobacteria Biosynthetic Diversity.</title>
        <authorList>
            <person name="Kalkreuter E."/>
            <person name="Kautsar S.A."/>
            <person name="Yang D."/>
            <person name="Bader C.D."/>
            <person name="Teijaro C.N."/>
            <person name="Fluegel L."/>
            <person name="Davis C.M."/>
            <person name="Simpson J.R."/>
            <person name="Lauterbach L."/>
            <person name="Steele A.D."/>
            <person name="Gui C."/>
            <person name="Meng S."/>
            <person name="Li G."/>
            <person name="Viehrig K."/>
            <person name="Ye F."/>
            <person name="Su P."/>
            <person name="Kiefer A.F."/>
            <person name="Nichols A."/>
            <person name="Cepeda A.J."/>
            <person name="Yan W."/>
            <person name="Fan B."/>
            <person name="Jiang Y."/>
            <person name="Adhikari A."/>
            <person name="Zheng C.-J."/>
            <person name="Schuster L."/>
            <person name="Cowan T.M."/>
            <person name="Smanski M.J."/>
            <person name="Chevrette M.G."/>
            <person name="De Carvalho L.P.S."/>
            <person name="Shen B."/>
        </authorList>
    </citation>
    <scope>NUCLEOTIDE SEQUENCE [LARGE SCALE GENOMIC DNA]</scope>
    <source>
        <strain evidence="13 14">NPDC020863</strain>
    </source>
</reference>
<feature type="compositionally biased region" description="Gly residues" evidence="9">
    <location>
        <begin position="76"/>
        <end position="102"/>
    </location>
</feature>
<protein>
    <submittedName>
        <fullName evidence="13">Transglycosylase domain-containing protein</fullName>
        <ecNumber evidence="13">2.4.-.-</ecNumber>
    </submittedName>
</protein>
<feature type="compositionally biased region" description="Low complexity" evidence="9">
    <location>
        <begin position="12"/>
        <end position="34"/>
    </location>
</feature>
<dbReference type="PANTHER" id="PTHR32282">
    <property type="entry name" value="BINDING PROTEIN TRANSPEPTIDASE, PUTATIVE-RELATED"/>
    <property type="match status" value="1"/>
</dbReference>
<gene>
    <name evidence="13" type="ORF">ACI2L5_31015</name>
</gene>
<dbReference type="InterPro" id="IPR001460">
    <property type="entry name" value="PCN-bd_Tpept"/>
</dbReference>
<dbReference type="InterPro" id="IPR001264">
    <property type="entry name" value="Glyco_trans_51"/>
</dbReference>
<feature type="domain" description="Penicillin-binding protein transpeptidase" evidence="11">
    <location>
        <begin position="465"/>
        <end position="525"/>
    </location>
</feature>
<organism evidence="13 14">
    <name type="scientific">Streptomyces milbemycinicus</name>
    <dbReference type="NCBI Taxonomy" id="476552"/>
    <lineage>
        <taxon>Bacteria</taxon>
        <taxon>Bacillati</taxon>
        <taxon>Actinomycetota</taxon>
        <taxon>Actinomycetes</taxon>
        <taxon>Kitasatosporales</taxon>
        <taxon>Streptomycetaceae</taxon>
        <taxon>Streptomyces</taxon>
    </lineage>
</organism>
<feature type="region of interest" description="Disordered" evidence="9">
    <location>
        <begin position="781"/>
        <end position="896"/>
    </location>
</feature>
<dbReference type="SUPFAM" id="SSF53955">
    <property type="entry name" value="Lysozyme-like"/>
    <property type="match status" value="1"/>
</dbReference>
<evidence type="ECO:0000256" key="1">
    <source>
        <dbReference type="ARBA" id="ARBA00022645"/>
    </source>
</evidence>
<feature type="domain" description="Glycosyl transferase family 51" evidence="12">
    <location>
        <begin position="182"/>
        <end position="355"/>
    </location>
</feature>
<evidence type="ECO:0000259" key="11">
    <source>
        <dbReference type="Pfam" id="PF00905"/>
    </source>
</evidence>
<keyword evidence="10" id="KW-0812">Transmembrane</keyword>
<evidence type="ECO:0000313" key="14">
    <source>
        <dbReference type="Proteomes" id="UP001620295"/>
    </source>
</evidence>
<keyword evidence="1" id="KW-0121">Carboxypeptidase</keyword>
<feature type="compositionally biased region" description="Gly residues" evidence="9">
    <location>
        <begin position="847"/>
        <end position="874"/>
    </location>
</feature>
<keyword evidence="4 13" id="KW-0808">Transferase</keyword>
<dbReference type="Pfam" id="PF00912">
    <property type="entry name" value="Transgly"/>
    <property type="match status" value="1"/>
</dbReference>
<feature type="region of interest" description="Disordered" evidence="9">
    <location>
        <begin position="1"/>
        <end position="110"/>
    </location>
</feature>
<dbReference type="InterPro" id="IPR036950">
    <property type="entry name" value="PBP_transglycosylase"/>
</dbReference>
<feature type="region of interest" description="Disordered" evidence="9">
    <location>
        <begin position="513"/>
        <end position="539"/>
    </location>
</feature>
<feature type="compositionally biased region" description="Low complexity" evidence="9">
    <location>
        <begin position="875"/>
        <end position="884"/>
    </location>
</feature>
<dbReference type="Gene3D" id="3.40.710.10">
    <property type="entry name" value="DD-peptidase/beta-lactamase superfamily"/>
    <property type="match status" value="1"/>
</dbReference>
<name>A0ABW8LYS8_9ACTN</name>
<feature type="domain" description="Penicillin-binding protein transpeptidase" evidence="11">
    <location>
        <begin position="548"/>
        <end position="725"/>
    </location>
</feature>
<sequence length="896" mass="95932">MSEHRRKPPQPQSGGRAAARRAAQQPSGRRAAQPHSATGSESASHGEERPYGGRAEARRAAQRGGSRRRGAEPDAGGAGRSGHGGGRRAAGGGRGRGAGGDGRPTKKRFIDYPRAGKDGFRRWVPSWKLVTGTFLFFFVMLIGAVGIGLWLVEVPTAQAASKVEKNVYYWSDNTQMVVSGKGEYNRQIVPLSDIDEDLQNAVISAENASFYDDNGVDPMGIARAVVNMAKGGATQSGSTITQQYVKNTYLDQSQTLTRKVKELFISVKVGATMDKDDILAGYLNTAYYGRGAYGCQAAARAYYDTDCKDLTPSQGAFLAATLNGPNLYDPAGGYGAVASKEANTKRAKLRWAWILNREVEVGRMKEAKKQEALNKEFPMPREPKIATNKEGQIGYLTDLADNYLIANNIIDKKNLDKGGYQIHTTFDREKMNQLETAVKKVTKENINPKLRPQYDKYVQFGGASVEPKTGKIVAIYGGKNALEHYTNNADYTGVQVGSTFKPFVLAAAMRDGVRDKDGEREQPDSERTQVSPNSVYDGDNKLKLRDYNGTIWHDKDGKEWHQRNDGDEDRGEITLRTAMQWSVNTPYIQLGMDVGTDKVRQAALDAGLNKDQLASITPTFSLGTSAPSAIRLAGAYATFAASGKQADPYSVDSVEFKGGEIYNHKEDAKLTTAFDASVADNVTDVLENVVEKGTGTSAQIGRPAAGKTGTTDENKSAWFSGYTPQLSTAIGMWRVDDKAKKQEFLSMRGVGGQKTIHGASYPAEIWADYMREAMKGKKVVNFPEPEPIGKKIFGDGASPTPPPSTTTTQPPSETPSETPTETPSSETPSNSPSPTETCDPLDFGCNDNGGGNGNGGNGNGGNGNGGNGGAGGGTSTPTTEPPSTDNGWFGGGGGGG</sequence>
<evidence type="ECO:0000259" key="12">
    <source>
        <dbReference type="Pfam" id="PF00912"/>
    </source>
</evidence>